<sequence>MCSLARPSALGCFDAAAFLDRRRGVCAAVPPVACGVMAQEPPARRVGAVASSAARTQKRARDGFEGKIRAREAFAAGEVPVVPAPSEQQRLQERMRAELDAVRALHRKAVLLCRGGAGSAPAAKADARREAPLEEAAAAHQKKTKEQVKQLGPLKRAAPPPSAAKEDAEKKRRQMEEMVHEREEFRRLVLAMEMAALPDETVYRHELEELGIAPYEYAVTRTRSQALSRDRILVVAAY</sequence>
<dbReference type="Proteomes" id="UP001497457">
    <property type="component" value="Chromosome 12b"/>
</dbReference>
<protein>
    <submittedName>
        <fullName evidence="2">Uncharacterized protein</fullName>
    </submittedName>
</protein>
<name>A0ABC8WEL6_9POAL</name>
<dbReference type="EMBL" id="OZ075122">
    <property type="protein sequence ID" value="CAL4908078.1"/>
    <property type="molecule type" value="Genomic_DNA"/>
</dbReference>
<feature type="compositionally biased region" description="Basic and acidic residues" evidence="1">
    <location>
        <begin position="164"/>
        <end position="176"/>
    </location>
</feature>
<keyword evidence="3" id="KW-1185">Reference proteome</keyword>
<gene>
    <name evidence="2" type="ORF">URODEC1_LOCUS12854</name>
</gene>
<proteinExistence type="predicted"/>
<reference evidence="2" key="1">
    <citation type="submission" date="2024-10" db="EMBL/GenBank/DDBJ databases">
        <authorList>
            <person name="Ryan C."/>
        </authorList>
    </citation>
    <scope>NUCLEOTIDE SEQUENCE [LARGE SCALE GENOMIC DNA]</scope>
</reference>
<evidence type="ECO:0000313" key="3">
    <source>
        <dbReference type="Proteomes" id="UP001497457"/>
    </source>
</evidence>
<evidence type="ECO:0000313" key="2">
    <source>
        <dbReference type="EMBL" id="CAL4908078.1"/>
    </source>
</evidence>
<feature type="region of interest" description="Disordered" evidence="1">
    <location>
        <begin position="119"/>
        <end position="176"/>
    </location>
</feature>
<dbReference type="AlphaFoldDB" id="A0ABC8WEL6"/>
<organism evidence="2 3">
    <name type="scientific">Urochloa decumbens</name>
    <dbReference type="NCBI Taxonomy" id="240449"/>
    <lineage>
        <taxon>Eukaryota</taxon>
        <taxon>Viridiplantae</taxon>
        <taxon>Streptophyta</taxon>
        <taxon>Embryophyta</taxon>
        <taxon>Tracheophyta</taxon>
        <taxon>Spermatophyta</taxon>
        <taxon>Magnoliopsida</taxon>
        <taxon>Liliopsida</taxon>
        <taxon>Poales</taxon>
        <taxon>Poaceae</taxon>
        <taxon>PACMAD clade</taxon>
        <taxon>Panicoideae</taxon>
        <taxon>Panicodae</taxon>
        <taxon>Paniceae</taxon>
        <taxon>Melinidinae</taxon>
        <taxon>Urochloa</taxon>
    </lineage>
</organism>
<accession>A0ABC8WEL6</accession>
<evidence type="ECO:0000256" key="1">
    <source>
        <dbReference type="SAM" id="MobiDB-lite"/>
    </source>
</evidence>